<dbReference type="InterPro" id="IPR000250">
    <property type="entry name" value="Peptidase_G1"/>
</dbReference>
<dbReference type="EMBL" id="QGNA01000005">
    <property type="protein sequence ID" value="PWS34964.1"/>
    <property type="molecule type" value="Genomic_DNA"/>
</dbReference>
<dbReference type="RefSeq" id="WP_109872606.1">
    <property type="nucleotide sequence ID" value="NZ_QGNA01000005.1"/>
</dbReference>
<organism evidence="2 3">
    <name type="scientific">Falsiroseomonas bella</name>
    <dbReference type="NCBI Taxonomy" id="2184016"/>
    <lineage>
        <taxon>Bacteria</taxon>
        <taxon>Pseudomonadati</taxon>
        <taxon>Pseudomonadota</taxon>
        <taxon>Alphaproteobacteria</taxon>
        <taxon>Acetobacterales</taxon>
        <taxon>Roseomonadaceae</taxon>
        <taxon>Falsiroseomonas</taxon>
    </lineage>
</organism>
<dbReference type="PANTHER" id="PTHR37536:SF1">
    <property type="entry name" value="ASPERGILLOPEPSIN, PUTAITVE (AFU_ORTHOLOGUE AFUA_7G01200)"/>
    <property type="match status" value="1"/>
</dbReference>
<dbReference type="Proteomes" id="UP000245765">
    <property type="component" value="Unassembled WGS sequence"/>
</dbReference>
<dbReference type="InterPro" id="IPR038656">
    <property type="entry name" value="Peptidase_G1_sf"/>
</dbReference>
<dbReference type="PANTHER" id="PTHR37536">
    <property type="entry name" value="PUTATIVE (AFU_ORTHOLOGUE AFUA_3G02970)-RELATED"/>
    <property type="match status" value="1"/>
</dbReference>
<accession>A0A317F7C9</accession>
<evidence type="ECO:0000313" key="3">
    <source>
        <dbReference type="Proteomes" id="UP000245765"/>
    </source>
</evidence>
<dbReference type="AlphaFoldDB" id="A0A317F7C9"/>
<gene>
    <name evidence="2" type="ORF">DFH01_21750</name>
</gene>
<comment type="caution">
    <text evidence="2">The sequence shown here is derived from an EMBL/GenBank/DDBJ whole genome shotgun (WGS) entry which is preliminary data.</text>
</comment>
<dbReference type="OrthoDB" id="7988450at2"/>
<evidence type="ECO:0000313" key="2">
    <source>
        <dbReference type="EMBL" id="PWS34964.1"/>
    </source>
</evidence>
<feature type="compositionally biased region" description="Basic and acidic residues" evidence="1">
    <location>
        <begin position="261"/>
        <end position="279"/>
    </location>
</feature>
<dbReference type="InterPro" id="IPR013320">
    <property type="entry name" value="ConA-like_dom_sf"/>
</dbReference>
<feature type="region of interest" description="Disordered" evidence="1">
    <location>
        <begin position="255"/>
        <end position="280"/>
    </location>
</feature>
<feature type="region of interest" description="Disordered" evidence="1">
    <location>
        <begin position="77"/>
        <end position="104"/>
    </location>
</feature>
<proteinExistence type="predicted"/>
<name>A0A317F7C9_9PROT</name>
<evidence type="ECO:0000256" key="1">
    <source>
        <dbReference type="SAM" id="MobiDB-lite"/>
    </source>
</evidence>
<dbReference type="GO" id="GO:0006508">
    <property type="term" value="P:proteolysis"/>
    <property type="evidence" value="ECO:0007669"/>
    <property type="project" value="InterPro"/>
</dbReference>
<protein>
    <submittedName>
        <fullName evidence="2">Uncharacterized protein</fullName>
    </submittedName>
</protein>
<dbReference type="Pfam" id="PF01828">
    <property type="entry name" value="Peptidase_A4"/>
    <property type="match status" value="1"/>
</dbReference>
<reference evidence="3" key="1">
    <citation type="submission" date="2018-05" db="EMBL/GenBank/DDBJ databases">
        <authorList>
            <person name="Du Z."/>
            <person name="Wang X."/>
        </authorList>
    </citation>
    <scope>NUCLEOTIDE SEQUENCE [LARGE SCALE GENOMIC DNA]</scope>
    <source>
        <strain evidence="3">CQN31</strain>
    </source>
</reference>
<dbReference type="SUPFAM" id="SSF49899">
    <property type="entry name" value="Concanavalin A-like lectins/glucanases"/>
    <property type="match status" value="1"/>
</dbReference>
<sequence>MSRTPRRPADPARAAAEALARRAERLAECRDDPRSHFGELPAGFEAAFHAGARLPWPGPRAARHLVERWVALRRTGASGTMRAEQQAEHRGRSDVAGSSNSGTDLAGSVWQGSSNWSGAFTTARGGLRFSSVTARWRVPDARVNHVAPPGVTGSEDSPPSRRCSVWIGLDGHRAVARSMPQIGTTTKEVFLDRGRREVRCYAWAQWWVRGENYGEVKFEGFTVSPGDEVVCWLALLDPRRVVMCIRNETTGAEDSVLWRSGPKDGGARRDGAEQAHDDPAPVQGMGAVWVVERPTVMYQELLYPLPDFGEVEFRDCIAGLRRADQPFHEVAELRALEGRRLIRMFDQRAEPWRAPRISLPENPVGDRTRLLVRYREEQPPAIPKAAGSPPSAVAA</sequence>
<keyword evidence="3" id="KW-1185">Reference proteome</keyword>
<dbReference type="GO" id="GO:0070007">
    <property type="term" value="F:glutamic-type endopeptidase activity"/>
    <property type="evidence" value="ECO:0007669"/>
    <property type="project" value="InterPro"/>
</dbReference>
<dbReference type="CDD" id="cd13426">
    <property type="entry name" value="Peptidase_G1"/>
    <property type="match status" value="1"/>
</dbReference>
<dbReference type="Gene3D" id="2.60.120.700">
    <property type="entry name" value="Peptidase G1"/>
    <property type="match status" value="1"/>
</dbReference>